<reference evidence="2 3" key="1">
    <citation type="journal article" date="2018" name="Nat. Ecol. Evol.">
        <title>Pezizomycetes genomes reveal the molecular basis of ectomycorrhizal truffle lifestyle.</title>
        <authorList>
            <person name="Murat C."/>
            <person name="Payen T."/>
            <person name="Noel B."/>
            <person name="Kuo A."/>
            <person name="Morin E."/>
            <person name="Chen J."/>
            <person name="Kohler A."/>
            <person name="Krizsan K."/>
            <person name="Balestrini R."/>
            <person name="Da Silva C."/>
            <person name="Montanini B."/>
            <person name="Hainaut M."/>
            <person name="Levati E."/>
            <person name="Barry K.W."/>
            <person name="Belfiori B."/>
            <person name="Cichocki N."/>
            <person name="Clum A."/>
            <person name="Dockter R.B."/>
            <person name="Fauchery L."/>
            <person name="Guy J."/>
            <person name="Iotti M."/>
            <person name="Le Tacon F."/>
            <person name="Lindquist E.A."/>
            <person name="Lipzen A."/>
            <person name="Malagnac F."/>
            <person name="Mello A."/>
            <person name="Molinier V."/>
            <person name="Miyauchi S."/>
            <person name="Poulain J."/>
            <person name="Riccioni C."/>
            <person name="Rubini A."/>
            <person name="Sitrit Y."/>
            <person name="Splivallo R."/>
            <person name="Traeger S."/>
            <person name="Wang M."/>
            <person name="Zifcakova L."/>
            <person name="Wipf D."/>
            <person name="Zambonelli A."/>
            <person name="Paolocci F."/>
            <person name="Nowrousian M."/>
            <person name="Ottonello S."/>
            <person name="Baldrian P."/>
            <person name="Spatafora J.W."/>
            <person name="Henrissat B."/>
            <person name="Nagy L.G."/>
            <person name="Aury J.M."/>
            <person name="Wincker P."/>
            <person name="Grigoriev I.V."/>
            <person name="Bonfante P."/>
            <person name="Martin F.M."/>
        </authorList>
    </citation>
    <scope>NUCLEOTIDE SEQUENCE [LARGE SCALE GENOMIC DNA]</scope>
    <source>
        <strain evidence="2 3">RN42</strain>
    </source>
</reference>
<evidence type="ECO:0000313" key="3">
    <source>
        <dbReference type="Proteomes" id="UP000275078"/>
    </source>
</evidence>
<feature type="compositionally biased region" description="Polar residues" evidence="1">
    <location>
        <begin position="111"/>
        <end position="121"/>
    </location>
</feature>
<feature type="compositionally biased region" description="Acidic residues" evidence="1">
    <location>
        <begin position="136"/>
        <end position="145"/>
    </location>
</feature>
<dbReference type="Proteomes" id="UP000275078">
    <property type="component" value="Unassembled WGS sequence"/>
</dbReference>
<evidence type="ECO:0000256" key="1">
    <source>
        <dbReference type="SAM" id="MobiDB-lite"/>
    </source>
</evidence>
<accession>A0A3N4HWW8</accession>
<feature type="compositionally biased region" description="Pro residues" evidence="1">
    <location>
        <begin position="149"/>
        <end position="161"/>
    </location>
</feature>
<name>A0A3N4HWW8_ASCIM</name>
<feature type="compositionally biased region" description="Low complexity" evidence="1">
    <location>
        <begin position="216"/>
        <end position="241"/>
    </location>
</feature>
<organism evidence="2 3">
    <name type="scientific">Ascobolus immersus RN42</name>
    <dbReference type="NCBI Taxonomy" id="1160509"/>
    <lineage>
        <taxon>Eukaryota</taxon>
        <taxon>Fungi</taxon>
        <taxon>Dikarya</taxon>
        <taxon>Ascomycota</taxon>
        <taxon>Pezizomycotina</taxon>
        <taxon>Pezizomycetes</taxon>
        <taxon>Pezizales</taxon>
        <taxon>Ascobolaceae</taxon>
        <taxon>Ascobolus</taxon>
    </lineage>
</organism>
<feature type="compositionally biased region" description="Acidic residues" evidence="1">
    <location>
        <begin position="97"/>
        <end position="110"/>
    </location>
</feature>
<feature type="compositionally biased region" description="Polar residues" evidence="1">
    <location>
        <begin position="184"/>
        <end position="200"/>
    </location>
</feature>
<protein>
    <submittedName>
        <fullName evidence="2">Uncharacterized protein</fullName>
    </submittedName>
</protein>
<feature type="region of interest" description="Disordered" evidence="1">
    <location>
        <begin position="50"/>
        <end position="257"/>
    </location>
</feature>
<dbReference type="EMBL" id="ML119798">
    <property type="protein sequence ID" value="RPA74164.1"/>
    <property type="molecule type" value="Genomic_DNA"/>
</dbReference>
<sequence length="257" mass="29002">MAKASESLIPIRQYLFVNTSQRKKKLILFNTTEPGSNPRIRSEDNIAYVVEPFESEGEQIGHDELEGPPEVQTEINPQQNDTPPEVDNPVFEHTEQEYEGSGEDEDDIENENFSQDSQDSEVTIGGDAISARDDVDFSETEDEEEQPRQQPPQQPAQPPSQPAARDRQPPRSNKVTAPRPLSPHPQTSVKKIVQPITNANDRPRRNTNKGEVSTTAAAPQAKPAQKVRQQQQKQQPQQQEVEQSRRRRRASGSDKRQ</sequence>
<evidence type="ECO:0000313" key="2">
    <source>
        <dbReference type="EMBL" id="RPA74164.1"/>
    </source>
</evidence>
<feature type="compositionally biased region" description="Polar residues" evidence="1">
    <location>
        <begin position="73"/>
        <end position="82"/>
    </location>
</feature>
<proteinExistence type="predicted"/>
<gene>
    <name evidence="2" type="ORF">BJ508DRAFT_333337</name>
</gene>
<dbReference type="AlphaFoldDB" id="A0A3N4HWW8"/>
<keyword evidence="3" id="KW-1185">Reference proteome</keyword>